<dbReference type="Proteomes" id="UP001447842">
    <property type="component" value="Chromosome"/>
</dbReference>
<organism evidence="1 2">
    <name type="scientific">Sulfurimonas diazotrophicus</name>
    <dbReference type="NCBI Taxonomy" id="3131939"/>
    <lineage>
        <taxon>Bacteria</taxon>
        <taxon>Pseudomonadati</taxon>
        <taxon>Campylobacterota</taxon>
        <taxon>Epsilonproteobacteria</taxon>
        <taxon>Campylobacterales</taxon>
        <taxon>Sulfurimonadaceae</taxon>
        <taxon>Sulfurimonas</taxon>
    </lineage>
</organism>
<evidence type="ECO:0000313" key="1">
    <source>
        <dbReference type="EMBL" id="XAU16136.1"/>
    </source>
</evidence>
<evidence type="ECO:0000313" key="2">
    <source>
        <dbReference type="Proteomes" id="UP001447842"/>
    </source>
</evidence>
<name>A0ABZ3HC85_9BACT</name>
<proteinExistence type="predicted"/>
<reference evidence="1 2" key="1">
    <citation type="submission" date="2024-03" db="EMBL/GenBank/DDBJ databases">
        <title>Sulfurimonas sp. HSL3-1.</title>
        <authorList>
            <person name="Wang S."/>
        </authorList>
    </citation>
    <scope>NUCLEOTIDE SEQUENCE [LARGE SCALE GENOMIC DNA]</scope>
    <source>
        <strain evidence="1 2">HSL3-1</strain>
    </source>
</reference>
<dbReference type="RefSeq" id="WP_345971291.1">
    <property type="nucleotide sequence ID" value="NZ_CP147920.1"/>
</dbReference>
<keyword evidence="2" id="KW-1185">Reference proteome</keyword>
<accession>A0ABZ3HC85</accession>
<dbReference type="EMBL" id="CP147920">
    <property type="protein sequence ID" value="XAU16136.1"/>
    <property type="molecule type" value="Genomic_DNA"/>
</dbReference>
<gene>
    <name evidence="1" type="ORF">WCY31_05360</name>
</gene>
<sequence>MAIKLINKYQAWWDSSTNTGYFWFTYFDGERKRTGAVNAESFAIVTDLLRNEKPVYGDHTRAMVTTQSEEVGEEES</sequence>
<protein>
    <submittedName>
        <fullName evidence="1">Uncharacterized protein</fullName>
    </submittedName>
</protein>